<dbReference type="SUPFAM" id="SSF51126">
    <property type="entry name" value="Pectin lyase-like"/>
    <property type="match status" value="1"/>
</dbReference>
<keyword evidence="4" id="KW-0964">Secreted</keyword>
<evidence type="ECO:0000256" key="1">
    <source>
        <dbReference type="ARBA" id="ARBA00004196"/>
    </source>
</evidence>
<dbReference type="Pfam" id="PF02415">
    <property type="entry name" value="Chlam_PMP"/>
    <property type="match status" value="1"/>
</dbReference>
<evidence type="ECO:0000313" key="9">
    <source>
        <dbReference type="EMBL" id="MCZ3364417.1"/>
    </source>
</evidence>
<dbReference type="InterPro" id="IPR003368">
    <property type="entry name" value="POMP_repeat"/>
</dbReference>
<evidence type="ECO:0000256" key="7">
    <source>
        <dbReference type="ARBA" id="ARBA00023237"/>
    </source>
</evidence>
<dbReference type="Proteomes" id="UP001074446">
    <property type="component" value="Unassembled WGS sequence"/>
</dbReference>
<sequence>MKKILKQVTKYEKRISVLLMVLSLALIFNFCINSASAASGDIIYVNGSSGNDSWDGLSAAWTSGTNGPKLSIKNATGTVNSGGTVRIADGNYNGINNTKININKNMAIIGQSQTGTVINGTDSAWIFKIQPGATVTIENLTITNGNAYNGGAIYNAGNLTVSEGRFTDNHAYVAGSAIYNHGTLAVVYSSFLNNDADGGYGDPAYNFAAGAIYNDGNLTVTDSYFSENCAMYGHGAAIHNNGVLIVTGTDFIGNSVYGLGGAIYNDNALLMANSNFIANVAYAAGGAIYNIGTLAVTGSNFMGNVAYGAFYAPYISTAGGAIYNDYGGTYTVDSCQFAGNIPQDIYNNTEASSGYGSGVITGSSDVQGATVKAANKTMPLQKTGMPLIGFISAVLLVLGGSAVSKRR</sequence>
<evidence type="ECO:0000256" key="6">
    <source>
        <dbReference type="ARBA" id="ARBA00023136"/>
    </source>
</evidence>
<keyword evidence="5" id="KW-0732">Signal</keyword>
<keyword evidence="8" id="KW-1133">Transmembrane helix</keyword>
<evidence type="ECO:0000256" key="5">
    <source>
        <dbReference type="ARBA" id="ARBA00022729"/>
    </source>
</evidence>
<dbReference type="RefSeq" id="WP_157197574.1">
    <property type="nucleotide sequence ID" value="NZ_JAPVER010000018.1"/>
</dbReference>
<keyword evidence="8" id="KW-0812">Transmembrane</keyword>
<dbReference type="GO" id="GO:0005576">
    <property type="term" value="C:extracellular region"/>
    <property type="evidence" value="ECO:0007669"/>
    <property type="project" value="UniProtKB-SubCell"/>
</dbReference>
<proteinExistence type="predicted"/>
<evidence type="ECO:0000256" key="4">
    <source>
        <dbReference type="ARBA" id="ARBA00022525"/>
    </source>
</evidence>
<dbReference type="AlphaFoldDB" id="A0A9E5A5W7"/>
<organism evidence="10">
    <name type="scientific">Methanobacterium veterum</name>
    <dbReference type="NCBI Taxonomy" id="408577"/>
    <lineage>
        <taxon>Archaea</taxon>
        <taxon>Methanobacteriati</taxon>
        <taxon>Methanobacteriota</taxon>
        <taxon>Methanomada group</taxon>
        <taxon>Methanobacteria</taxon>
        <taxon>Methanobacteriales</taxon>
        <taxon>Methanobacteriaceae</taxon>
        <taxon>Methanobacterium</taxon>
    </lineage>
</organism>
<comment type="caution">
    <text evidence="10">The sequence shown here is derived from an EMBL/GenBank/DDBJ whole genome shotgun (WGS) entry which is preliminary data.</text>
</comment>
<evidence type="ECO:0000313" key="10">
    <source>
        <dbReference type="EMBL" id="MCZ3372168.1"/>
    </source>
</evidence>
<dbReference type="Proteomes" id="UP001068021">
    <property type="component" value="Unassembled WGS sequence"/>
</dbReference>
<keyword evidence="6 8" id="KW-0472">Membrane</keyword>
<evidence type="ECO:0000256" key="3">
    <source>
        <dbReference type="ARBA" id="ARBA00004613"/>
    </source>
</evidence>
<gene>
    <name evidence="10" type="ORF">O3H35_05940</name>
    <name evidence="9" type="ORF">O3H54_00840</name>
</gene>
<reference evidence="10" key="1">
    <citation type="submission" date="2022-12" db="EMBL/GenBank/DDBJ databases">
        <title>Reclassification of two methanogenic archaea species isolated from the Kolyma lowland permafrost.</title>
        <authorList>
            <person name="Trubitsyn V.E."/>
            <person name="Rivkina E.M."/>
            <person name="Shcherbakova V.A."/>
        </authorList>
    </citation>
    <scope>NUCLEOTIDE SEQUENCE</scope>
    <source>
        <strain evidence="9">M2</strain>
        <strain evidence="10">MK4</strain>
    </source>
</reference>
<dbReference type="InterPro" id="IPR011050">
    <property type="entry name" value="Pectin_lyase_fold/virulence"/>
</dbReference>
<comment type="subcellular location">
    <subcellularLocation>
        <location evidence="1">Cell envelope</location>
    </subcellularLocation>
    <subcellularLocation>
        <location evidence="2">Cell outer membrane</location>
    </subcellularLocation>
    <subcellularLocation>
        <location evidence="3">Secreted</location>
    </subcellularLocation>
</comment>
<name>A0A9E5A5W7_9EURY</name>
<dbReference type="EMBL" id="JAPVES010000030">
    <property type="protein sequence ID" value="MCZ3372168.1"/>
    <property type="molecule type" value="Genomic_DNA"/>
</dbReference>
<keyword evidence="11" id="KW-1185">Reference proteome</keyword>
<dbReference type="EMBL" id="JAPVER010000018">
    <property type="protein sequence ID" value="MCZ3364417.1"/>
    <property type="molecule type" value="Genomic_DNA"/>
</dbReference>
<keyword evidence="7" id="KW-0998">Cell outer membrane</keyword>
<evidence type="ECO:0008006" key="12">
    <source>
        <dbReference type="Google" id="ProtNLM"/>
    </source>
</evidence>
<evidence type="ECO:0000256" key="8">
    <source>
        <dbReference type="SAM" id="Phobius"/>
    </source>
</evidence>
<protein>
    <recommendedName>
        <fullName evidence="12">Adhesin-like protein</fullName>
    </recommendedName>
</protein>
<evidence type="ECO:0000313" key="11">
    <source>
        <dbReference type="Proteomes" id="UP001068021"/>
    </source>
</evidence>
<evidence type="ECO:0000256" key="2">
    <source>
        <dbReference type="ARBA" id="ARBA00004442"/>
    </source>
</evidence>
<accession>A0A9E5A5W7</accession>
<feature type="transmembrane region" description="Helical" evidence="8">
    <location>
        <begin position="384"/>
        <end position="403"/>
    </location>
</feature>